<feature type="region of interest" description="Disordered" evidence="1">
    <location>
        <begin position="722"/>
        <end position="757"/>
    </location>
</feature>
<dbReference type="Pfam" id="PF09371">
    <property type="entry name" value="Tex_N"/>
    <property type="match status" value="1"/>
</dbReference>
<dbReference type="InterPro" id="IPR041692">
    <property type="entry name" value="HHH_9"/>
</dbReference>
<dbReference type="InterPro" id="IPR012337">
    <property type="entry name" value="RNaseH-like_sf"/>
</dbReference>
<dbReference type="Gene3D" id="1.10.3500.10">
    <property type="entry name" value="Tex N-terminal region-like"/>
    <property type="match status" value="1"/>
</dbReference>
<reference evidence="4" key="1">
    <citation type="journal article" date="2019" name="Int. J. Syst. Evol. Microbiol.">
        <title>The Global Catalogue of Microorganisms (GCM) 10K type strain sequencing project: providing services to taxonomists for standard genome sequencing and annotation.</title>
        <authorList>
            <consortium name="The Broad Institute Genomics Platform"/>
            <consortium name="The Broad Institute Genome Sequencing Center for Infectious Disease"/>
            <person name="Wu L."/>
            <person name="Ma J."/>
        </authorList>
    </citation>
    <scope>NUCLEOTIDE SEQUENCE [LARGE SCALE GENOMIC DNA]</scope>
    <source>
        <strain evidence="4">VKM B-3226</strain>
    </source>
</reference>
<accession>A0ABV7S0V6</accession>
<dbReference type="Pfam" id="PF16921">
    <property type="entry name" value="Tex_YqgF"/>
    <property type="match status" value="1"/>
</dbReference>
<comment type="caution">
    <text evidence="3">The sequence shown here is derived from an EMBL/GenBank/DDBJ whole genome shotgun (WGS) entry which is preliminary data.</text>
</comment>
<organism evidence="3 4">
    <name type="scientific">Paracoccus simplex</name>
    <dbReference type="NCBI Taxonomy" id="2086346"/>
    <lineage>
        <taxon>Bacteria</taxon>
        <taxon>Pseudomonadati</taxon>
        <taxon>Pseudomonadota</taxon>
        <taxon>Alphaproteobacteria</taxon>
        <taxon>Rhodobacterales</taxon>
        <taxon>Paracoccaceae</taxon>
        <taxon>Paracoccus</taxon>
    </lineage>
</organism>
<gene>
    <name evidence="3" type="ORF">ACFOMP_11460</name>
</gene>
<dbReference type="PROSITE" id="PS50126">
    <property type="entry name" value="S1"/>
    <property type="match status" value="1"/>
</dbReference>
<dbReference type="RefSeq" id="WP_379030576.1">
    <property type="nucleotide sequence ID" value="NZ_JBHRXE010000031.1"/>
</dbReference>
<dbReference type="SUPFAM" id="SSF158832">
    <property type="entry name" value="Tex N-terminal region-like"/>
    <property type="match status" value="1"/>
</dbReference>
<dbReference type="SMART" id="SM00316">
    <property type="entry name" value="S1"/>
    <property type="match status" value="1"/>
</dbReference>
<dbReference type="InterPro" id="IPR044146">
    <property type="entry name" value="S1_Tex"/>
</dbReference>
<dbReference type="InterPro" id="IPR018974">
    <property type="entry name" value="Tex-like_N"/>
</dbReference>
<dbReference type="InterPro" id="IPR006641">
    <property type="entry name" value="YqgF/RNaseH-like_dom"/>
</dbReference>
<dbReference type="PANTHER" id="PTHR10724">
    <property type="entry name" value="30S RIBOSOMAL PROTEIN S1"/>
    <property type="match status" value="1"/>
</dbReference>
<evidence type="ECO:0000313" key="3">
    <source>
        <dbReference type="EMBL" id="MFC3570068.1"/>
    </source>
</evidence>
<dbReference type="InterPro" id="IPR032639">
    <property type="entry name" value="Tex_YqgF"/>
</dbReference>
<dbReference type="PANTHER" id="PTHR10724:SF10">
    <property type="entry name" value="S1 RNA-BINDING DOMAIN-CONTAINING PROTEIN 1"/>
    <property type="match status" value="1"/>
</dbReference>
<evidence type="ECO:0000259" key="2">
    <source>
        <dbReference type="PROSITE" id="PS50126"/>
    </source>
</evidence>
<dbReference type="Pfam" id="PF12836">
    <property type="entry name" value="HHH_3"/>
    <property type="match status" value="1"/>
</dbReference>
<dbReference type="InterPro" id="IPR012340">
    <property type="entry name" value="NA-bd_OB-fold"/>
</dbReference>
<dbReference type="InterPro" id="IPR037027">
    <property type="entry name" value="YqgF/RNaseH-like_dom_sf"/>
</dbReference>
<dbReference type="Gene3D" id="1.10.150.310">
    <property type="entry name" value="Tex RuvX-like domain-like"/>
    <property type="match status" value="1"/>
</dbReference>
<dbReference type="InterPro" id="IPR055179">
    <property type="entry name" value="Tex-like_central_region"/>
</dbReference>
<dbReference type="Gene3D" id="2.40.50.140">
    <property type="entry name" value="Nucleic acid-binding proteins"/>
    <property type="match status" value="1"/>
</dbReference>
<keyword evidence="4" id="KW-1185">Reference proteome</keyword>
<dbReference type="InterPro" id="IPR050437">
    <property type="entry name" value="Ribos_protein_bS1-like"/>
</dbReference>
<dbReference type="InterPro" id="IPR023323">
    <property type="entry name" value="Tex-like_dom_sf"/>
</dbReference>
<feature type="domain" description="S1 motif" evidence="2">
    <location>
        <begin position="652"/>
        <end position="721"/>
    </location>
</feature>
<dbReference type="SUPFAM" id="SSF47781">
    <property type="entry name" value="RuvA domain 2-like"/>
    <property type="match status" value="2"/>
</dbReference>
<dbReference type="Gene3D" id="3.30.420.140">
    <property type="entry name" value="YqgF/RNase H-like domain"/>
    <property type="match status" value="1"/>
</dbReference>
<dbReference type="Pfam" id="PF17674">
    <property type="entry name" value="HHH_9"/>
    <property type="match status" value="1"/>
</dbReference>
<protein>
    <submittedName>
        <fullName evidence="3">Tex family protein</fullName>
    </submittedName>
</protein>
<evidence type="ECO:0000256" key="1">
    <source>
        <dbReference type="SAM" id="MobiDB-lite"/>
    </source>
</evidence>
<dbReference type="InterPro" id="IPR023319">
    <property type="entry name" value="Tex-like_HTH_dom_sf"/>
</dbReference>
<feature type="compositionally biased region" description="Basic and acidic residues" evidence="1">
    <location>
        <begin position="722"/>
        <end position="737"/>
    </location>
</feature>
<sequence length="770" mass="82374">MPPVDATDRIARTIAAEIAARPDQVAAATSLLDGGATVPFVARYRKEVTGGLDDTQLRTLSERLAYLRELEARRSAILESIRGQGKLTEDLARAIAGAETKATLEDIYLPFKPKRRTKAMIARENGLEPLLRAIQDDRAAEPEALAAGHVSEAVPDVKAALDGARDILVEELSENAALLGRLREFMQAEAIIRAKVVPGKEQVGAKFSDYFDQSEKWASIPAHRALAILRGAKEEVLTIEIAPEPETGAARAEGIVASALGRLGDQPGDRWLRKVAGWCWRVRLSNTMYIDLITELRTRAHAEAIRVFARNLKDLLLASPAGPRPTIGLDPGIRTGVKLAAVDGTGKLVETATLYPFPPKSDLRGAEAALAAAIVKHRIELIAIGNGTASRETERFVAEVLKRLPDGVKQPVKVIVSEAGASVYSASELAAREFPELDVSLRGAVSIGRRLQDPLAELVKVPPEAIGVGQYQHDVDQRRLAKTLEAVVEDAVNAVGVDLNTASAPLLAHVAGLGPSLAQNIVAWRDENGAFPSRAALKKVGGLGPRAFEQCAGFLRIRDGKEPLDASSVHPEAYGVARRIVAACGRDIRQIMGDGAALKGVRAEAFVDEHFGLPTIRDILAELEKPGRDPRPSFVTASFAEGVEDIRDLRPGMALEGTVTNVAAFGAFVDIGVHQDGLVHISQLADRFVKDPNEVVKVGDVVKVRVTEVDVARKRIGLTMRKDGGAAAREAQKERGPKVQPARGPKSAAPAGKEQPGALGAALLNALRKT</sequence>
<dbReference type="Pfam" id="PF22706">
    <property type="entry name" value="Tex_central_region"/>
    <property type="match status" value="1"/>
</dbReference>
<dbReference type="SUPFAM" id="SSF50249">
    <property type="entry name" value="Nucleic acid-binding proteins"/>
    <property type="match status" value="1"/>
</dbReference>
<dbReference type="Pfam" id="PF00575">
    <property type="entry name" value="S1"/>
    <property type="match status" value="1"/>
</dbReference>
<dbReference type="InterPro" id="IPR003029">
    <property type="entry name" value="S1_domain"/>
</dbReference>
<proteinExistence type="predicted"/>
<dbReference type="SMART" id="SM00732">
    <property type="entry name" value="YqgFc"/>
    <property type="match status" value="1"/>
</dbReference>
<dbReference type="EMBL" id="JBHRXE010000031">
    <property type="protein sequence ID" value="MFC3570068.1"/>
    <property type="molecule type" value="Genomic_DNA"/>
</dbReference>
<dbReference type="InterPro" id="IPR010994">
    <property type="entry name" value="RuvA_2-like"/>
</dbReference>
<dbReference type="Gene3D" id="1.10.10.650">
    <property type="entry name" value="RuvA domain 2-like"/>
    <property type="match status" value="1"/>
</dbReference>
<name>A0ABV7S0V6_9RHOB</name>
<dbReference type="CDD" id="cd05685">
    <property type="entry name" value="S1_Tex"/>
    <property type="match status" value="1"/>
</dbReference>
<dbReference type="Proteomes" id="UP001595596">
    <property type="component" value="Unassembled WGS sequence"/>
</dbReference>
<dbReference type="SUPFAM" id="SSF53098">
    <property type="entry name" value="Ribonuclease H-like"/>
    <property type="match status" value="1"/>
</dbReference>
<evidence type="ECO:0000313" key="4">
    <source>
        <dbReference type="Proteomes" id="UP001595596"/>
    </source>
</evidence>